<feature type="compositionally biased region" description="Basic residues" evidence="1">
    <location>
        <begin position="1"/>
        <end position="12"/>
    </location>
</feature>
<reference evidence="2 3" key="1">
    <citation type="submission" date="2024-01" db="EMBL/GenBank/DDBJ databases">
        <title>The complete chloroplast genome sequence of Lithospermum erythrorhizon: insights into the phylogenetic relationship among Boraginaceae species and the maternal lineages of purple gromwells.</title>
        <authorList>
            <person name="Okada T."/>
            <person name="Watanabe K."/>
        </authorList>
    </citation>
    <scope>NUCLEOTIDE SEQUENCE [LARGE SCALE GENOMIC DNA]</scope>
</reference>
<organism evidence="2 3">
    <name type="scientific">Lithospermum erythrorhizon</name>
    <name type="common">Purple gromwell</name>
    <name type="synonym">Lithospermum officinale var. erythrorhizon</name>
    <dbReference type="NCBI Taxonomy" id="34254"/>
    <lineage>
        <taxon>Eukaryota</taxon>
        <taxon>Viridiplantae</taxon>
        <taxon>Streptophyta</taxon>
        <taxon>Embryophyta</taxon>
        <taxon>Tracheophyta</taxon>
        <taxon>Spermatophyta</taxon>
        <taxon>Magnoliopsida</taxon>
        <taxon>eudicotyledons</taxon>
        <taxon>Gunneridae</taxon>
        <taxon>Pentapetalae</taxon>
        <taxon>asterids</taxon>
        <taxon>lamiids</taxon>
        <taxon>Boraginales</taxon>
        <taxon>Boraginaceae</taxon>
        <taxon>Boraginoideae</taxon>
        <taxon>Lithospermeae</taxon>
        <taxon>Lithospermum</taxon>
    </lineage>
</organism>
<dbReference type="AlphaFoldDB" id="A0AAV3RDD2"/>
<proteinExistence type="predicted"/>
<feature type="region of interest" description="Disordered" evidence="1">
    <location>
        <begin position="1"/>
        <end position="42"/>
    </location>
</feature>
<gene>
    <name evidence="2" type="ORF">LIER_27247</name>
</gene>
<feature type="compositionally biased region" description="Basic and acidic residues" evidence="1">
    <location>
        <begin position="180"/>
        <end position="195"/>
    </location>
</feature>
<accession>A0AAV3RDD2</accession>
<evidence type="ECO:0000256" key="1">
    <source>
        <dbReference type="SAM" id="MobiDB-lite"/>
    </source>
</evidence>
<feature type="region of interest" description="Disordered" evidence="1">
    <location>
        <begin position="119"/>
        <end position="195"/>
    </location>
</feature>
<evidence type="ECO:0000313" key="3">
    <source>
        <dbReference type="Proteomes" id="UP001454036"/>
    </source>
</evidence>
<dbReference type="Proteomes" id="UP001454036">
    <property type="component" value="Unassembled WGS sequence"/>
</dbReference>
<protein>
    <submittedName>
        <fullName evidence="2">Uncharacterized protein</fullName>
    </submittedName>
</protein>
<dbReference type="EMBL" id="BAABME010008718">
    <property type="protein sequence ID" value="GAA0173681.1"/>
    <property type="molecule type" value="Genomic_DNA"/>
</dbReference>
<comment type="caution">
    <text evidence="2">The sequence shown here is derived from an EMBL/GenBank/DDBJ whole genome shotgun (WGS) entry which is preliminary data.</text>
</comment>
<name>A0AAV3RDD2_LITER</name>
<evidence type="ECO:0000313" key="2">
    <source>
        <dbReference type="EMBL" id="GAA0173681.1"/>
    </source>
</evidence>
<sequence length="195" mass="21441">MHKNAQKAKGWRPKTQTSKSNMEDETILSPMPLRSIPPLPIDDEVSTEEVPAIHNNYLPWVDYTNIRELDNPKSGLVNDDDVGGEKSQVVIDDEENVEEEADEPIVEERVFDSSCAAVSETTGMSEPSVMPSVDDRSDMNNEPSVVAEADRDVVESTDLDGENVVPSGVEEPSTDDLGEREDPSVKDTLDRTGVN</sequence>
<keyword evidence="3" id="KW-1185">Reference proteome</keyword>